<feature type="DNA-binding region" description="H-T-H motif" evidence="4">
    <location>
        <begin position="36"/>
        <end position="55"/>
    </location>
</feature>
<dbReference type="RefSeq" id="WP_161103292.1">
    <property type="nucleotide sequence ID" value="NZ_JBHLYI010000010.1"/>
</dbReference>
<sequence>MNARPTPRERLRAQLVREIKEKARRQLSEVGPQGLSLRAVARDMNMVSSGLYRYFASRDELLTALIVDSYNTLGTWAERALDADATPPSHRARWHAVCAAVRAWALKYPHEYALIFGTPVPGYSAPAGTVEAAVRVPTALFTVVRDAWADRALTPPRPDRPLGSELAGQARFVTESIAPGLPEPLAVRTAAAWTQLFGMVGFELFGHLKGSFDPADAFFGHTVDLMADLLGFPVS</sequence>
<name>A0A6I4W6H0_9ACTN</name>
<dbReference type="InterPro" id="IPR001647">
    <property type="entry name" value="HTH_TetR"/>
</dbReference>
<organism evidence="6 7">
    <name type="scientific">Actinomadura rayongensis</name>
    <dbReference type="NCBI Taxonomy" id="1429076"/>
    <lineage>
        <taxon>Bacteria</taxon>
        <taxon>Bacillati</taxon>
        <taxon>Actinomycetota</taxon>
        <taxon>Actinomycetes</taxon>
        <taxon>Streptosporangiales</taxon>
        <taxon>Thermomonosporaceae</taxon>
        <taxon>Actinomadura</taxon>
    </lineage>
</organism>
<dbReference type="AlphaFoldDB" id="A0A6I4W6H0"/>
<evidence type="ECO:0000259" key="5">
    <source>
        <dbReference type="PROSITE" id="PS50977"/>
    </source>
</evidence>
<gene>
    <name evidence="6" type="ORF">GQ466_14045</name>
</gene>
<dbReference type="SUPFAM" id="SSF46689">
    <property type="entry name" value="Homeodomain-like"/>
    <property type="match status" value="1"/>
</dbReference>
<keyword evidence="7" id="KW-1185">Reference proteome</keyword>
<keyword evidence="2 4" id="KW-0238">DNA-binding</keyword>
<dbReference type="InterPro" id="IPR036271">
    <property type="entry name" value="Tet_transcr_reg_TetR-rel_C_sf"/>
</dbReference>
<evidence type="ECO:0000313" key="7">
    <source>
        <dbReference type="Proteomes" id="UP000431901"/>
    </source>
</evidence>
<dbReference type="PANTHER" id="PTHR30055">
    <property type="entry name" value="HTH-TYPE TRANSCRIPTIONAL REGULATOR RUTR"/>
    <property type="match status" value="1"/>
</dbReference>
<dbReference type="Gene3D" id="1.10.357.10">
    <property type="entry name" value="Tetracycline Repressor, domain 2"/>
    <property type="match status" value="1"/>
</dbReference>
<dbReference type="InterPro" id="IPR050109">
    <property type="entry name" value="HTH-type_TetR-like_transc_reg"/>
</dbReference>
<dbReference type="PANTHER" id="PTHR30055:SF243">
    <property type="entry name" value="HTH-TYPE TRANSCRIPTIONAL REGULATOR RV1816"/>
    <property type="match status" value="1"/>
</dbReference>
<dbReference type="EMBL" id="WUTW01000002">
    <property type="protein sequence ID" value="MXQ65158.1"/>
    <property type="molecule type" value="Genomic_DNA"/>
</dbReference>
<evidence type="ECO:0000256" key="1">
    <source>
        <dbReference type="ARBA" id="ARBA00023015"/>
    </source>
</evidence>
<dbReference type="PROSITE" id="PS50977">
    <property type="entry name" value="HTH_TETR_2"/>
    <property type="match status" value="1"/>
</dbReference>
<evidence type="ECO:0000313" key="6">
    <source>
        <dbReference type="EMBL" id="MXQ65158.1"/>
    </source>
</evidence>
<dbReference type="Proteomes" id="UP000431901">
    <property type="component" value="Unassembled WGS sequence"/>
</dbReference>
<comment type="caution">
    <text evidence="6">The sequence shown here is derived from an EMBL/GenBank/DDBJ whole genome shotgun (WGS) entry which is preliminary data.</text>
</comment>
<keyword evidence="1" id="KW-0805">Transcription regulation</keyword>
<proteinExistence type="predicted"/>
<feature type="domain" description="HTH tetR-type" evidence="5">
    <location>
        <begin position="13"/>
        <end position="73"/>
    </location>
</feature>
<keyword evidence="3" id="KW-0804">Transcription</keyword>
<dbReference type="InterPro" id="IPR009057">
    <property type="entry name" value="Homeodomain-like_sf"/>
</dbReference>
<accession>A0A6I4W6H0</accession>
<dbReference type="OrthoDB" id="3210322at2"/>
<dbReference type="GO" id="GO:0000976">
    <property type="term" value="F:transcription cis-regulatory region binding"/>
    <property type="evidence" value="ECO:0007669"/>
    <property type="project" value="TreeGrafter"/>
</dbReference>
<dbReference type="Pfam" id="PF00440">
    <property type="entry name" value="TetR_N"/>
    <property type="match status" value="1"/>
</dbReference>
<reference evidence="6 7" key="1">
    <citation type="submission" date="2019-12" db="EMBL/GenBank/DDBJ databases">
        <title>Nocardia macrotermitis sp. nov. and Nocardia aurantia sp. nov., isolated from the gut of the fungus growing-termite Macrotermes natalensis.</title>
        <authorList>
            <person name="Christine B."/>
            <person name="Rene B."/>
        </authorList>
    </citation>
    <scope>NUCLEOTIDE SEQUENCE [LARGE SCALE GENOMIC DNA]</scope>
    <source>
        <strain evidence="6 7">DSM 102126</strain>
    </source>
</reference>
<evidence type="ECO:0000256" key="3">
    <source>
        <dbReference type="ARBA" id="ARBA00023163"/>
    </source>
</evidence>
<dbReference type="InterPro" id="IPR025996">
    <property type="entry name" value="MT1864/Rv1816-like_C"/>
</dbReference>
<dbReference type="Pfam" id="PF13305">
    <property type="entry name" value="TetR_C_33"/>
    <property type="match status" value="1"/>
</dbReference>
<protein>
    <submittedName>
        <fullName evidence="6">TetR family transcriptional regulator</fullName>
    </submittedName>
</protein>
<evidence type="ECO:0000256" key="2">
    <source>
        <dbReference type="ARBA" id="ARBA00023125"/>
    </source>
</evidence>
<dbReference type="SUPFAM" id="SSF48498">
    <property type="entry name" value="Tetracyclin repressor-like, C-terminal domain"/>
    <property type="match status" value="1"/>
</dbReference>
<dbReference type="GO" id="GO:0003700">
    <property type="term" value="F:DNA-binding transcription factor activity"/>
    <property type="evidence" value="ECO:0007669"/>
    <property type="project" value="TreeGrafter"/>
</dbReference>
<evidence type="ECO:0000256" key="4">
    <source>
        <dbReference type="PROSITE-ProRule" id="PRU00335"/>
    </source>
</evidence>